<evidence type="ECO:0000256" key="3">
    <source>
        <dbReference type="ARBA" id="ARBA00023288"/>
    </source>
</evidence>
<keyword evidence="2 4" id="KW-0472">Membrane</keyword>
<proteinExistence type="inferred from homology"/>
<dbReference type="InterPro" id="IPR001107">
    <property type="entry name" value="Band_7"/>
</dbReference>
<evidence type="ECO:0000256" key="4">
    <source>
        <dbReference type="RuleBase" id="RU366054"/>
    </source>
</evidence>
<evidence type="ECO:0000313" key="6">
    <source>
        <dbReference type="EnsemblPlants" id="OPUNC10G11960.1"/>
    </source>
</evidence>
<dbReference type="CDD" id="cd03399">
    <property type="entry name" value="SPFH_flotillin"/>
    <property type="match status" value="1"/>
</dbReference>
<comment type="subcellular location">
    <subcellularLocation>
        <location evidence="4">Cell membrane</location>
        <topology evidence="4">Lipid-anchor</topology>
    </subcellularLocation>
    <subcellularLocation>
        <location evidence="4">Membrane</location>
        <location evidence="4">Caveola</location>
    </subcellularLocation>
</comment>
<organism evidence="6">
    <name type="scientific">Oryza punctata</name>
    <name type="common">Red rice</name>
    <dbReference type="NCBI Taxonomy" id="4537"/>
    <lineage>
        <taxon>Eukaryota</taxon>
        <taxon>Viridiplantae</taxon>
        <taxon>Streptophyta</taxon>
        <taxon>Embryophyta</taxon>
        <taxon>Tracheophyta</taxon>
        <taxon>Spermatophyta</taxon>
        <taxon>Magnoliopsida</taxon>
        <taxon>Liliopsida</taxon>
        <taxon>Poales</taxon>
        <taxon>Poaceae</taxon>
        <taxon>BOP clade</taxon>
        <taxon>Oryzoideae</taxon>
        <taxon>Oryzeae</taxon>
        <taxon>Oryzinae</taxon>
        <taxon>Oryza</taxon>
    </lineage>
</organism>
<dbReference type="PANTHER" id="PTHR13806">
    <property type="entry name" value="FLOTILLIN-RELATED"/>
    <property type="match status" value="1"/>
</dbReference>
<keyword evidence="7" id="KW-1185">Reference proteome</keyword>
<dbReference type="Gene3D" id="3.30.479.30">
    <property type="entry name" value="Band 7 domain"/>
    <property type="match status" value="2"/>
</dbReference>
<dbReference type="eggNOG" id="KOG2668">
    <property type="taxonomic scope" value="Eukaryota"/>
</dbReference>
<dbReference type="AlphaFoldDB" id="A0A0E0M8W1"/>
<dbReference type="SUPFAM" id="SSF117892">
    <property type="entry name" value="Band 7/SPFH domain"/>
    <property type="match status" value="2"/>
</dbReference>
<dbReference type="Pfam" id="PF01145">
    <property type="entry name" value="Band_7"/>
    <property type="match status" value="2"/>
</dbReference>
<evidence type="ECO:0000256" key="2">
    <source>
        <dbReference type="ARBA" id="ARBA00023136"/>
    </source>
</evidence>
<dbReference type="Proteomes" id="UP000026962">
    <property type="component" value="Chromosome 10"/>
</dbReference>
<evidence type="ECO:0000256" key="1">
    <source>
        <dbReference type="ARBA" id="ARBA00007161"/>
    </source>
</evidence>
<sequence length="668" mass="73484">MARFVMAGPSEYLAITGWGIDDVKLAKKAWVFAGQRCSKFDISPVKYEFYAEAMTSDKLAFHLPVVFTVGPDINNLRRFEEYMTPDVDADNNLLLYVKNIDLHDSHASNNRVKQLVLEAIERETRVLAASMTLEEISQRSRKFIGEMPNQVQLYLNKFGLCIYQADIKQPISHPDHTANTSEGVSAAASCQAQARRMARFMVAGASEYLAITGWGVDDVKLAKKAWVFPGQKCIKFDVTPVSYDIDVQAMSSEKLPFRLPAAYTIGPSPKIKRSTVLLLYAKLIAPLHNKSLNHVINLVKGVIEGETRVLASSMTMEEIFQGTKKFKEEVFDQVQLALKKFGLYIYSSNVKQLVDDPDPPGNEYFSFLGQKKQAEVESKAKVAEAEAQMKGEIGAKEREGLTLQNAAKVDAETKVLSVRQQGVGCKEEIKVKADVEVYENEREAEIAAAQAGLAVKKALLDKQSKLAEVEAVKAVAIREAELQLEVERKNALRLTEKLKAEKLSKATVQYETQVQDSNAALYNRQMAADATLFEQVKAAEARKAQAGAKFFEQKMAEDARLYAKQREAEALARVGKAKAKFVASMLQELGGDHDALRDNLMIDGGVYEEMARINASAMSGIQPKISVWSNEGGGDGADAGASAGAMLADVCNMLPPFLIQGNLTNGAV</sequence>
<dbReference type="GO" id="GO:0005901">
    <property type="term" value="C:caveola"/>
    <property type="evidence" value="ECO:0007669"/>
    <property type="project" value="UniProtKB-SubCell"/>
</dbReference>
<reference evidence="6" key="2">
    <citation type="submission" date="2018-05" db="EMBL/GenBank/DDBJ databases">
        <title>OpunRS2 (Oryza punctata Reference Sequence Version 2).</title>
        <authorList>
            <person name="Zhang J."/>
            <person name="Kudrna D."/>
            <person name="Lee S."/>
            <person name="Talag J."/>
            <person name="Welchert J."/>
            <person name="Wing R.A."/>
        </authorList>
    </citation>
    <scope>NUCLEOTIDE SEQUENCE [LARGE SCALE GENOMIC DNA]</scope>
</reference>
<keyword evidence="3" id="KW-0449">Lipoprotein</keyword>
<comment type="similarity">
    <text evidence="1 4">Belongs to the band 7/mec-2 family. Flotillin subfamily.</text>
</comment>
<feature type="domain" description="Band 7" evidence="5">
    <location>
        <begin position="25"/>
        <end position="180"/>
    </location>
</feature>
<feature type="domain" description="Band 7" evidence="5">
    <location>
        <begin position="219"/>
        <end position="388"/>
    </location>
</feature>
<dbReference type="InterPro" id="IPR027705">
    <property type="entry name" value="Flotillin_fam"/>
</dbReference>
<accession>A0A0E0M8W1</accession>
<dbReference type="PANTHER" id="PTHR13806:SF23">
    <property type="entry name" value="FLOTILLIN-LIKE PROTEIN 2"/>
    <property type="match status" value="1"/>
</dbReference>
<reference evidence="6" key="1">
    <citation type="submission" date="2015-04" db="UniProtKB">
        <authorList>
            <consortium name="EnsemblPlants"/>
        </authorList>
    </citation>
    <scope>IDENTIFICATION</scope>
</reference>
<dbReference type="OMA" id="GAKFFEQ"/>
<dbReference type="HOGENOM" id="CLU_399236_0_0_1"/>
<dbReference type="EnsemblPlants" id="OPUNC10G11960.1">
    <property type="protein sequence ID" value="OPUNC10G11960.1"/>
    <property type="gene ID" value="OPUNC10G11960"/>
</dbReference>
<dbReference type="Gramene" id="OPUNC10G11960.1">
    <property type="protein sequence ID" value="OPUNC10G11960.1"/>
    <property type="gene ID" value="OPUNC10G11960"/>
</dbReference>
<protein>
    <recommendedName>
        <fullName evidence="4">Flotillin-like</fullName>
    </recommendedName>
</protein>
<keyword evidence="4" id="KW-1003">Cell membrane</keyword>
<name>A0A0E0M8W1_ORYPU</name>
<dbReference type="InterPro" id="IPR036013">
    <property type="entry name" value="Band_7/SPFH_dom_sf"/>
</dbReference>
<evidence type="ECO:0000313" key="7">
    <source>
        <dbReference type="Proteomes" id="UP000026962"/>
    </source>
</evidence>
<evidence type="ECO:0000259" key="5">
    <source>
        <dbReference type="Pfam" id="PF01145"/>
    </source>
</evidence>